<dbReference type="GO" id="GO:0071555">
    <property type="term" value="P:cell wall organization"/>
    <property type="evidence" value="ECO:0007669"/>
    <property type="project" value="UniProtKB-KW"/>
</dbReference>
<feature type="site" description="Important for catalytic activity" evidence="7">
    <location>
        <position position="205"/>
    </location>
</feature>
<dbReference type="PANTHER" id="PTHR30518">
    <property type="entry name" value="ENDOLYTIC MUREIN TRANSGLYCOSYLASE"/>
    <property type="match status" value="1"/>
</dbReference>
<dbReference type="HAMAP" id="MF_02065">
    <property type="entry name" value="MltG"/>
    <property type="match status" value="1"/>
</dbReference>
<keyword evidence="2 7" id="KW-0812">Transmembrane</keyword>
<gene>
    <name evidence="7" type="primary">mltG</name>
    <name evidence="8" type="ORF">BCF55_0924</name>
</gene>
<dbReference type="Proteomes" id="UP000267841">
    <property type="component" value="Unassembled WGS sequence"/>
</dbReference>
<evidence type="ECO:0000256" key="1">
    <source>
        <dbReference type="ARBA" id="ARBA00022475"/>
    </source>
</evidence>
<keyword evidence="4 7" id="KW-0472">Membrane</keyword>
<evidence type="ECO:0000313" key="9">
    <source>
        <dbReference type="Proteomes" id="UP000267841"/>
    </source>
</evidence>
<comment type="function">
    <text evidence="7">Functions as a peptidoglycan terminase that cleaves nascent peptidoglycan strands endolytically to terminate their elongation.</text>
</comment>
<keyword evidence="1 7" id="KW-1003">Cell membrane</keyword>
<dbReference type="Gene3D" id="3.30.160.60">
    <property type="entry name" value="Classic Zinc Finger"/>
    <property type="match status" value="1"/>
</dbReference>
<dbReference type="GO" id="GO:0008932">
    <property type="term" value="F:lytic endotransglycosylase activity"/>
    <property type="evidence" value="ECO:0007669"/>
    <property type="project" value="UniProtKB-UniRule"/>
</dbReference>
<dbReference type="Pfam" id="PF02618">
    <property type="entry name" value="YceG"/>
    <property type="match status" value="1"/>
</dbReference>
<name>A0A497XNV0_9AQUI</name>
<dbReference type="GO" id="GO:0005886">
    <property type="term" value="C:plasma membrane"/>
    <property type="evidence" value="ECO:0007669"/>
    <property type="project" value="UniProtKB-UniRule"/>
</dbReference>
<dbReference type="RefSeq" id="WP_121010644.1">
    <property type="nucleotide sequence ID" value="NZ_RCCJ01000001.1"/>
</dbReference>
<sequence>MRKLILISTLFILTLGYLTYAFLPVYVNTKTIDIPYGTPTLSIIDTLYSEGLIRSRLSLIVIHAFRKDKLEAGEYEFSGYVSPFDVYEKLSKGLHKLHRIVVVEGSDLYDIAEILEAESVCKKEDFLRYATSETTAKSYGLSTPTMEGFLFPDTYFFSKNTHPLKVIDTMYRNFLEKTVDLRPSVAERGLSLEKWVTIASMVEKETFWEEEKPLIAAVIYNRLKKGMKLQIDPTVIYALKRRGAWNGNLKKIDLQIEDPYNTYLYFGLPPTPICNPGVSSLKAAIEPADVEYLYFVVDPKKRRHIFSSTYSQHRKNVARMRRRK</sequence>
<dbReference type="NCBIfam" id="TIGR00247">
    <property type="entry name" value="endolytic transglycosylase MltG"/>
    <property type="match status" value="1"/>
</dbReference>
<keyword evidence="5 7" id="KW-0456">Lyase</keyword>
<evidence type="ECO:0000256" key="6">
    <source>
        <dbReference type="ARBA" id="ARBA00023316"/>
    </source>
</evidence>
<dbReference type="EMBL" id="RCCJ01000001">
    <property type="protein sequence ID" value="RLJ70646.1"/>
    <property type="molecule type" value="Genomic_DNA"/>
</dbReference>
<keyword evidence="6 7" id="KW-0961">Cell wall biogenesis/degradation</keyword>
<evidence type="ECO:0000256" key="3">
    <source>
        <dbReference type="ARBA" id="ARBA00022989"/>
    </source>
</evidence>
<dbReference type="Gene3D" id="3.30.1490.480">
    <property type="entry name" value="Endolytic murein transglycosylase"/>
    <property type="match status" value="2"/>
</dbReference>
<dbReference type="GO" id="GO:0009252">
    <property type="term" value="P:peptidoglycan biosynthetic process"/>
    <property type="evidence" value="ECO:0007669"/>
    <property type="project" value="UniProtKB-UniRule"/>
</dbReference>
<organism evidence="8 9">
    <name type="scientific">Hydrogenivirga caldilitoris</name>
    <dbReference type="NCBI Taxonomy" id="246264"/>
    <lineage>
        <taxon>Bacteria</taxon>
        <taxon>Pseudomonadati</taxon>
        <taxon>Aquificota</taxon>
        <taxon>Aquificia</taxon>
        <taxon>Aquificales</taxon>
        <taxon>Aquificaceae</taxon>
        <taxon>Hydrogenivirga</taxon>
    </lineage>
</organism>
<dbReference type="OrthoDB" id="9814591at2"/>
<dbReference type="CDD" id="cd08010">
    <property type="entry name" value="MltG_like"/>
    <property type="match status" value="1"/>
</dbReference>
<dbReference type="InterPro" id="IPR003770">
    <property type="entry name" value="MLTG-like"/>
</dbReference>
<dbReference type="EC" id="4.2.2.29" evidence="7"/>
<comment type="catalytic activity">
    <reaction evidence="7">
        <text>a peptidoglycan chain = a peptidoglycan chain with N-acetyl-1,6-anhydromuramyl-[peptide] at the reducing end + a peptidoglycan chain with N-acetylglucosamine at the non-reducing end.</text>
        <dbReference type="EC" id="4.2.2.29"/>
    </reaction>
</comment>
<keyword evidence="9" id="KW-1185">Reference proteome</keyword>
<comment type="caution">
    <text evidence="8">The sequence shown here is derived from an EMBL/GenBank/DDBJ whole genome shotgun (WGS) entry which is preliminary data.</text>
</comment>
<evidence type="ECO:0000313" key="8">
    <source>
        <dbReference type="EMBL" id="RLJ70646.1"/>
    </source>
</evidence>
<keyword evidence="3 7" id="KW-1133">Transmembrane helix</keyword>
<accession>A0A497XNV0</accession>
<protein>
    <recommendedName>
        <fullName evidence="7">Endolytic murein transglycosylase</fullName>
        <ecNumber evidence="7">4.2.2.29</ecNumber>
    </recommendedName>
    <alternativeName>
        <fullName evidence="7">Peptidoglycan lytic transglycosylase</fullName>
    </alternativeName>
    <alternativeName>
        <fullName evidence="7">Peptidoglycan polymerization terminase</fullName>
    </alternativeName>
</protein>
<evidence type="ECO:0000256" key="4">
    <source>
        <dbReference type="ARBA" id="ARBA00023136"/>
    </source>
</evidence>
<evidence type="ECO:0000256" key="7">
    <source>
        <dbReference type="HAMAP-Rule" id="MF_02065"/>
    </source>
</evidence>
<reference evidence="8 9" key="1">
    <citation type="submission" date="2018-10" db="EMBL/GenBank/DDBJ databases">
        <title>Genomic Encyclopedia of Archaeal and Bacterial Type Strains, Phase II (KMG-II): from individual species to whole genera.</title>
        <authorList>
            <person name="Goeker M."/>
        </authorList>
    </citation>
    <scope>NUCLEOTIDE SEQUENCE [LARGE SCALE GENOMIC DNA]</scope>
    <source>
        <strain evidence="8 9">DSM 16510</strain>
    </source>
</reference>
<evidence type="ECO:0000256" key="2">
    <source>
        <dbReference type="ARBA" id="ARBA00022692"/>
    </source>
</evidence>
<proteinExistence type="inferred from homology"/>
<evidence type="ECO:0000256" key="5">
    <source>
        <dbReference type="ARBA" id="ARBA00023239"/>
    </source>
</evidence>
<dbReference type="PANTHER" id="PTHR30518:SF2">
    <property type="entry name" value="ENDOLYTIC MUREIN TRANSGLYCOSYLASE"/>
    <property type="match status" value="1"/>
</dbReference>
<comment type="similarity">
    <text evidence="7">Belongs to the transglycosylase MltG family.</text>
</comment>
<dbReference type="AlphaFoldDB" id="A0A497XNV0"/>